<sequence>MHTAKHVLKIVAALTVVGLTACAQSPQKVTLKPQLPPATETIASGQPLHVRVSDRRASKVLGSRGGTYRDSSVISLGNDLSDAVTTALKTKMKQMGFEVDSLNPDTIDLHVIFESLVYNHPAEDGVGHDMDMRAAVKVEASKTGKRYEGNYRVKRKEKFFNAPSEPHNEKLVNELVVEVLENMLADAKLRAFLQSK</sequence>
<dbReference type="Proteomes" id="UP000765845">
    <property type="component" value="Unassembled WGS sequence"/>
</dbReference>
<keyword evidence="1" id="KW-0732">Signal</keyword>
<dbReference type="PROSITE" id="PS51257">
    <property type="entry name" value="PROKAR_LIPOPROTEIN"/>
    <property type="match status" value="1"/>
</dbReference>
<accession>A0ABX1GDV8</accession>
<protein>
    <recommendedName>
        <fullName evidence="4">Lipoprotein</fullName>
    </recommendedName>
</protein>
<proteinExistence type="predicted"/>
<dbReference type="Pfam" id="PF03923">
    <property type="entry name" value="Lipoprotein_16"/>
    <property type="match status" value="1"/>
</dbReference>
<feature type="signal peptide" evidence="1">
    <location>
        <begin position="1"/>
        <end position="23"/>
    </location>
</feature>
<dbReference type="RefSeq" id="WP_168449212.1">
    <property type="nucleotide sequence ID" value="NZ_JAAWWK010000002.1"/>
</dbReference>
<name>A0ABX1GDV8_9GAMM</name>
<organism evidence="2 3">
    <name type="scientific">Spongiibacter thalassae</name>
    <dbReference type="NCBI Taxonomy" id="2721624"/>
    <lineage>
        <taxon>Bacteria</taxon>
        <taxon>Pseudomonadati</taxon>
        <taxon>Pseudomonadota</taxon>
        <taxon>Gammaproteobacteria</taxon>
        <taxon>Cellvibrionales</taxon>
        <taxon>Spongiibacteraceae</taxon>
        <taxon>Spongiibacter</taxon>
    </lineage>
</organism>
<evidence type="ECO:0000313" key="3">
    <source>
        <dbReference type="Proteomes" id="UP000765845"/>
    </source>
</evidence>
<keyword evidence="3" id="KW-1185">Reference proteome</keyword>
<feature type="chain" id="PRO_5045264113" description="Lipoprotein" evidence="1">
    <location>
        <begin position="24"/>
        <end position="196"/>
    </location>
</feature>
<reference evidence="2 3" key="1">
    <citation type="submission" date="2020-04" db="EMBL/GenBank/DDBJ databases">
        <authorList>
            <person name="Yoon J."/>
        </authorList>
    </citation>
    <scope>NUCLEOTIDE SEQUENCE [LARGE SCALE GENOMIC DNA]</scope>
    <source>
        <strain evidence="2 3">KMU-166</strain>
    </source>
</reference>
<evidence type="ECO:0000256" key="1">
    <source>
        <dbReference type="SAM" id="SignalP"/>
    </source>
</evidence>
<gene>
    <name evidence="2" type="ORF">HCU74_04370</name>
</gene>
<dbReference type="EMBL" id="JAAWWK010000002">
    <property type="protein sequence ID" value="NKI16653.1"/>
    <property type="molecule type" value="Genomic_DNA"/>
</dbReference>
<comment type="caution">
    <text evidence="2">The sequence shown here is derived from an EMBL/GenBank/DDBJ whole genome shotgun (WGS) entry which is preliminary data.</text>
</comment>
<evidence type="ECO:0008006" key="4">
    <source>
        <dbReference type="Google" id="ProtNLM"/>
    </source>
</evidence>
<evidence type="ECO:0000313" key="2">
    <source>
        <dbReference type="EMBL" id="NKI16653.1"/>
    </source>
</evidence>
<dbReference type="InterPro" id="IPR005619">
    <property type="entry name" value="Uncharacterised_YajG"/>
</dbReference>